<dbReference type="Proteomes" id="UP000246077">
    <property type="component" value="Unassembled WGS sequence"/>
</dbReference>
<proteinExistence type="predicted"/>
<sequence>MLSTFRPGRTGPAPRPRATTSSSKDRSAPSSAAWGAACAGAGTGVTKVNFNGGDCYDWPFGGARCYRGTVAAWPDFVLALARRQDVTDIVLIGDCRPLHIAAVEALRAWRPEIRVHVYEEGYIRPDWVTLEDSGVNARSPMPRRAEAILPLPEAAMPRYGVAVGASTVRMGIRAMFSYFAMFLLGFLFRNYEHHRPDGPLREAGLWLRRLGGRNLRQAEAAAREAALYSERKPYFLVLLQLNVDKQIVFHSPFANMQAYLERVCQSFAAHAPPDSLLVVKAHPLDNGRDDHEGDLAALGQRFGIAGRVRFIDGGNLIGLLEGCRGAVTVNSTAGISALHRSIPLIALGHALFDLPGLCHQGGLDSFWTAPEPVDSRLYHGWRNMISRRSQVNGSFYSDRGIQMVIDGSLPILEGTAGPVRDWPPLPAANPVGPKPAP</sequence>
<dbReference type="RefSeq" id="WP_109922790.1">
    <property type="nucleotide sequence ID" value="NZ_QGLF01000005.1"/>
</dbReference>
<name>A0A317DZ05_9PROT</name>
<feature type="region of interest" description="Disordered" evidence="1">
    <location>
        <begin position="1"/>
        <end position="30"/>
    </location>
</feature>
<comment type="caution">
    <text evidence="2">The sequence shown here is derived from an EMBL/GenBank/DDBJ whole genome shotgun (WGS) entry which is preliminary data.</text>
</comment>
<dbReference type="OrthoDB" id="9794206at2"/>
<reference evidence="3" key="1">
    <citation type="submission" date="2018-05" db="EMBL/GenBank/DDBJ databases">
        <title>Zavarzinia sp. HR-AS.</title>
        <authorList>
            <person name="Lee Y."/>
            <person name="Jeon C.O."/>
        </authorList>
    </citation>
    <scope>NUCLEOTIDE SEQUENCE [LARGE SCALE GENOMIC DNA]</scope>
    <source>
        <strain evidence="3">DSM 1231</strain>
    </source>
</reference>
<keyword evidence="3" id="KW-1185">Reference proteome</keyword>
<dbReference type="GO" id="GO:0000271">
    <property type="term" value="P:polysaccharide biosynthetic process"/>
    <property type="evidence" value="ECO:0007669"/>
    <property type="project" value="InterPro"/>
</dbReference>
<gene>
    <name evidence="2" type="ORF">DKG75_19305</name>
</gene>
<dbReference type="CDD" id="cd16441">
    <property type="entry name" value="beta_Kdo_transferase_KpsS"/>
    <property type="match status" value="1"/>
</dbReference>
<evidence type="ECO:0000313" key="2">
    <source>
        <dbReference type="EMBL" id="PWR19106.1"/>
    </source>
</evidence>
<evidence type="ECO:0000313" key="3">
    <source>
        <dbReference type="Proteomes" id="UP000246077"/>
    </source>
</evidence>
<dbReference type="InterPro" id="IPR007833">
    <property type="entry name" value="Capsule_polysaccharide_synth"/>
</dbReference>
<organism evidence="2 3">
    <name type="scientific">Zavarzinia compransoris</name>
    <dbReference type="NCBI Taxonomy" id="1264899"/>
    <lineage>
        <taxon>Bacteria</taxon>
        <taxon>Pseudomonadati</taxon>
        <taxon>Pseudomonadota</taxon>
        <taxon>Alphaproteobacteria</taxon>
        <taxon>Rhodospirillales</taxon>
        <taxon>Zavarziniaceae</taxon>
        <taxon>Zavarzinia</taxon>
    </lineage>
</organism>
<dbReference type="GO" id="GO:0015774">
    <property type="term" value="P:polysaccharide transport"/>
    <property type="evidence" value="ECO:0007669"/>
    <property type="project" value="InterPro"/>
</dbReference>
<dbReference type="Pfam" id="PF05159">
    <property type="entry name" value="Capsule_synth"/>
    <property type="match status" value="1"/>
</dbReference>
<dbReference type="EMBL" id="QGLF01000005">
    <property type="protein sequence ID" value="PWR19106.1"/>
    <property type="molecule type" value="Genomic_DNA"/>
</dbReference>
<protein>
    <submittedName>
        <fullName evidence="2">Capsular biosynthesis protein</fullName>
    </submittedName>
</protein>
<accession>A0A317DZ05</accession>
<evidence type="ECO:0000256" key="1">
    <source>
        <dbReference type="SAM" id="MobiDB-lite"/>
    </source>
</evidence>
<dbReference type="AlphaFoldDB" id="A0A317DZ05"/>